<protein>
    <submittedName>
        <fullName evidence="5">GntR family transcriptional regulator</fullName>
    </submittedName>
</protein>
<keyword evidence="1" id="KW-0805">Transcription regulation</keyword>
<dbReference type="SUPFAM" id="SSF46785">
    <property type="entry name" value="Winged helix' DNA-binding domain"/>
    <property type="match status" value="1"/>
</dbReference>
<dbReference type="GO" id="GO:0045892">
    <property type="term" value="P:negative regulation of DNA-templated transcription"/>
    <property type="evidence" value="ECO:0007669"/>
    <property type="project" value="TreeGrafter"/>
</dbReference>
<organism evidence="5 6">
    <name type="scientific">Lentibacillus halodurans</name>
    <dbReference type="NCBI Taxonomy" id="237679"/>
    <lineage>
        <taxon>Bacteria</taxon>
        <taxon>Bacillati</taxon>
        <taxon>Bacillota</taxon>
        <taxon>Bacilli</taxon>
        <taxon>Bacillales</taxon>
        <taxon>Bacillaceae</taxon>
        <taxon>Lentibacillus</taxon>
    </lineage>
</organism>
<dbReference type="PRINTS" id="PR00035">
    <property type="entry name" value="HTHGNTR"/>
</dbReference>
<evidence type="ECO:0000259" key="4">
    <source>
        <dbReference type="PROSITE" id="PS50949"/>
    </source>
</evidence>
<keyword evidence="3" id="KW-0804">Transcription</keyword>
<dbReference type="CDD" id="cd07377">
    <property type="entry name" value="WHTH_GntR"/>
    <property type="match status" value="1"/>
</dbReference>
<dbReference type="InterPro" id="IPR050679">
    <property type="entry name" value="Bact_HTH_transcr_reg"/>
</dbReference>
<dbReference type="InterPro" id="IPR011663">
    <property type="entry name" value="UTRA"/>
</dbReference>
<keyword evidence="2" id="KW-0238">DNA-binding</keyword>
<dbReference type="PANTHER" id="PTHR44846">
    <property type="entry name" value="MANNOSYL-D-GLYCERATE TRANSPORT/METABOLISM SYSTEM REPRESSOR MNGR-RELATED"/>
    <property type="match status" value="1"/>
</dbReference>
<dbReference type="GO" id="GO:0003700">
    <property type="term" value="F:DNA-binding transcription factor activity"/>
    <property type="evidence" value="ECO:0007669"/>
    <property type="project" value="InterPro"/>
</dbReference>
<dbReference type="GO" id="GO:0003677">
    <property type="term" value="F:DNA binding"/>
    <property type="evidence" value="ECO:0007669"/>
    <property type="project" value="UniProtKB-KW"/>
</dbReference>
<dbReference type="SUPFAM" id="SSF64288">
    <property type="entry name" value="Chorismate lyase-like"/>
    <property type="match status" value="1"/>
</dbReference>
<evidence type="ECO:0000313" key="6">
    <source>
        <dbReference type="Proteomes" id="UP000198642"/>
    </source>
</evidence>
<dbReference type="Pfam" id="PF00392">
    <property type="entry name" value="GntR"/>
    <property type="match status" value="1"/>
</dbReference>
<gene>
    <name evidence="5" type="ORF">SAMN04488072_10429</name>
</gene>
<accession>A0A1I0WZ65</accession>
<reference evidence="5 6" key="1">
    <citation type="submission" date="2016-10" db="EMBL/GenBank/DDBJ databases">
        <authorList>
            <person name="de Groot N.N."/>
        </authorList>
    </citation>
    <scope>NUCLEOTIDE SEQUENCE [LARGE SCALE GENOMIC DNA]</scope>
    <source>
        <strain evidence="5 6">CGMCC 1.3702</strain>
    </source>
</reference>
<sequence>MELIKKSLSNSIFEDLYNKIKSNYYSVGDLLPTEEELQKIYGVSRAPIRAAMSKLKNEGFIYRKPGIGTIIAENTVFSPWSPMGGFSSQFRTHEGELVCNTIDVSKTIVNKEITEQLKVREDDPIIQVIRVRKENNSPIFLLKHYYPDTVNMKKIKEAGDILYMRQFASHVLGINFEYVTEELTAVSADHQQSYLLETNPGEPLLKIKRTSFDSDYKPVEYVEYFVKSHHWPYKVIFSKEGGPFEN</sequence>
<evidence type="ECO:0000313" key="5">
    <source>
        <dbReference type="EMBL" id="SFA93931.1"/>
    </source>
</evidence>
<dbReference type="OrthoDB" id="457376at2"/>
<dbReference type="AlphaFoldDB" id="A0A1I0WZ65"/>
<evidence type="ECO:0000256" key="1">
    <source>
        <dbReference type="ARBA" id="ARBA00023015"/>
    </source>
</evidence>
<dbReference type="InterPro" id="IPR000524">
    <property type="entry name" value="Tscrpt_reg_HTH_GntR"/>
</dbReference>
<dbReference type="InterPro" id="IPR036388">
    <property type="entry name" value="WH-like_DNA-bd_sf"/>
</dbReference>
<evidence type="ECO:0000256" key="3">
    <source>
        <dbReference type="ARBA" id="ARBA00023163"/>
    </source>
</evidence>
<dbReference type="PANTHER" id="PTHR44846:SF1">
    <property type="entry name" value="MANNOSYL-D-GLYCERATE TRANSPORT_METABOLISM SYSTEM REPRESSOR MNGR-RELATED"/>
    <property type="match status" value="1"/>
</dbReference>
<dbReference type="SMART" id="SM00866">
    <property type="entry name" value="UTRA"/>
    <property type="match status" value="1"/>
</dbReference>
<dbReference type="STRING" id="237679.SAMN04488072_10429"/>
<dbReference type="Gene3D" id="1.10.10.10">
    <property type="entry name" value="Winged helix-like DNA-binding domain superfamily/Winged helix DNA-binding domain"/>
    <property type="match status" value="1"/>
</dbReference>
<dbReference type="EMBL" id="FOJW01000004">
    <property type="protein sequence ID" value="SFA93931.1"/>
    <property type="molecule type" value="Genomic_DNA"/>
</dbReference>
<dbReference type="InterPro" id="IPR028978">
    <property type="entry name" value="Chorismate_lyase_/UTRA_dom_sf"/>
</dbReference>
<feature type="domain" description="HTH gntR-type" evidence="4">
    <location>
        <begin position="6"/>
        <end position="74"/>
    </location>
</feature>
<dbReference type="Proteomes" id="UP000198642">
    <property type="component" value="Unassembled WGS sequence"/>
</dbReference>
<dbReference type="SMART" id="SM00345">
    <property type="entry name" value="HTH_GNTR"/>
    <property type="match status" value="1"/>
</dbReference>
<name>A0A1I0WZ65_9BACI</name>
<proteinExistence type="predicted"/>
<keyword evidence="6" id="KW-1185">Reference proteome</keyword>
<dbReference type="RefSeq" id="WP_139223977.1">
    <property type="nucleotide sequence ID" value="NZ_FOJW01000004.1"/>
</dbReference>
<dbReference type="Gene3D" id="3.40.1410.10">
    <property type="entry name" value="Chorismate lyase-like"/>
    <property type="match status" value="1"/>
</dbReference>
<dbReference type="InterPro" id="IPR036390">
    <property type="entry name" value="WH_DNA-bd_sf"/>
</dbReference>
<evidence type="ECO:0000256" key="2">
    <source>
        <dbReference type="ARBA" id="ARBA00023125"/>
    </source>
</evidence>
<dbReference type="Pfam" id="PF07702">
    <property type="entry name" value="UTRA"/>
    <property type="match status" value="1"/>
</dbReference>
<dbReference type="PROSITE" id="PS50949">
    <property type="entry name" value="HTH_GNTR"/>
    <property type="match status" value="1"/>
</dbReference>